<dbReference type="InterPro" id="IPR018531">
    <property type="entry name" value="DUF1993"/>
</dbReference>
<protein>
    <recommendedName>
        <fullName evidence="3">DUF1993 domain-containing protein</fullName>
    </recommendedName>
</protein>
<proteinExistence type="predicted"/>
<dbReference type="Proteomes" id="UP000176511">
    <property type="component" value="Unassembled WGS sequence"/>
</dbReference>
<name>A0A1F6DIC8_9BACT</name>
<evidence type="ECO:0000313" key="2">
    <source>
        <dbReference type="Proteomes" id="UP000176511"/>
    </source>
</evidence>
<dbReference type="Pfam" id="PF09351">
    <property type="entry name" value="DUF1993"/>
    <property type="match status" value="1"/>
</dbReference>
<dbReference type="STRING" id="1798491.A3C87_02930"/>
<reference evidence="1 2" key="1">
    <citation type="journal article" date="2016" name="Nat. Commun.">
        <title>Thousands of microbial genomes shed light on interconnected biogeochemical processes in an aquifer system.</title>
        <authorList>
            <person name="Anantharaman K."/>
            <person name="Brown C.T."/>
            <person name="Hug L.A."/>
            <person name="Sharon I."/>
            <person name="Castelle C.J."/>
            <person name="Probst A.J."/>
            <person name="Thomas B.C."/>
            <person name="Singh A."/>
            <person name="Wilkins M.J."/>
            <person name="Karaoz U."/>
            <person name="Brodie E.L."/>
            <person name="Williams K.H."/>
            <person name="Hubbard S.S."/>
            <person name="Banfield J.F."/>
        </authorList>
    </citation>
    <scope>NUCLEOTIDE SEQUENCE [LARGE SCALE GENOMIC DNA]</scope>
</reference>
<dbReference type="InterPro" id="IPR034660">
    <property type="entry name" value="DinB/YfiT-like"/>
</dbReference>
<evidence type="ECO:0008006" key="3">
    <source>
        <dbReference type="Google" id="ProtNLM"/>
    </source>
</evidence>
<dbReference type="PANTHER" id="PTHR36922:SF1">
    <property type="entry name" value="DUF1993 DOMAIN-CONTAINING PROTEIN"/>
    <property type="match status" value="1"/>
</dbReference>
<dbReference type="PANTHER" id="PTHR36922">
    <property type="entry name" value="BLL2446 PROTEIN"/>
    <property type="match status" value="1"/>
</dbReference>
<comment type="caution">
    <text evidence="1">The sequence shown here is derived from an EMBL/GenBank/DDBJ whole genome shotgun (WGS) entry which is preliminary data.</text>
</comment>
<gene>
    <name evidence="1" type="ORF">A3C87_02930</name>
</gene>
<evidence type="ECO:0000313" key="1">
    <source>
        <dbReference type="EMBL" id="OGG61080.1"/>
    </source>
</evidence>
<dbReference type="EMBL" id="MFLE01000025">
    <property type="protein sequence ID" value="OGG61080.1"/>
    <property type="molecule type" value="Genomic_DNA"/>
</dbReference>
<sequence length="178" mass="20050">MTFNLYDATVPSFIRALTALKANLKKGEEYAFSRKAFFHTEGSLEGQLLQQQLTFDQFNLIKQVQIACDNAKLGSARIAGALAPMHQDTETSFAELYTRIDSTIDFLKTLDAAAFVGREDARIGNPYWDGKEMYARDYVLQHLLPNFYFHVTTAYAILRANGVPLGKADFFGERTFLA</sequence>
<organism evidence="1 2">
    <name type="scientific">Candidatus Kaiserbacteria bacterium RIFCSPHIGHO2_02_FULL_49_34</name>
    <dbReference type="NCBI Taxonomy" id="1798491"/>
    <lineage>
        <taxon>Bacteria</taxon>
        <taxon>Candidatus Kaiseribacteriota</taxon>
    </lineage>
</organism>
<dbReference type="AlphaFoldDB" id="A0A1F6DIC8"/>
<dbReference type="Gene3D" id="1.20.120.450">
    <property type="entry name" value="dinb family like domain"/>
    <property type="match status" value="1"/>
</dbReference>
<accession>A0A1F6DIC8</accession>
<dbReference type="SUPFAM" id="SSF109854">
    <property type="entry name" value="DinB/YfiT-like putative metalloenzymes"/>
    <property type="match status" value="1"/>
</dbReference>